<gene>
    <name evidence="1" type="ORF">S01H4_40801</name>
</gene>
<proteinExistence type="predicted"/>
<evidence type="ECO:0000313" key="1">
    <source>
        <dbReference type="EMBL" id="GAG94209.1"/>
    </source>
</evidence>
<accession>X1BE38</accession>
<reference evidence="1" key="1">
    <citation type="journal article" date="2014" name="Front. Microbiol.">
        <title>High frequency of phylogenetically diverse reductive dehalogenase-homologous genes in deep subseafloor sedimentary metagenomes.</title>
        <authorList>
            <person name="Kawai M."/>
            <person name="Futagami T."/>
            <person name="Toyoda A."/>
            <person name="Takaki Y."/>
            <person name="Nishi S."/>
            <person name="Hori S."/>
            <person name="Arai W."/>
            <person name="Tsubouchi T."/>
            <person name="Morono Y."/>
            <person name="Uchiyama I."/>
            <person name="Ito T."/>
            <person name="Fujiyama A."/>
            <person name="Inagaki F."/>
            <person name="Takami H."/>
        </authorList>
    </citation>
    <scope>NUCLEOTIDE SEQUENCE</scope>
    <source>
        <strain evidence="1">Expedition CK06-06</strain>
    </source>
</reference>
<protein>
    <submittedName>
        <fullName evidence="1">Uncharacterized protein</fullName>
    </submittedName>
</protein>
<sequence>MTRPKNEVFELLDDLVDSEDPRLVEGFPVVLANCAHRGLRLDFRDLLSRHKVGSRKQQDLELLLLVSSDLLTQQGLDKPGNLESLSKTLKTKYGDLLSNNVVTLSSKVSLSTERLRNTLKRYTTDLVTSRTTRKREKDRQRLSFQLNYYLSTLFAPKQKELVLKKYHGEPLNKTEQEYFSRKVKKKLEAMTNKEVMRVATALARK</sequence>
<name>X1BE38_9ZZZZ</name>
<organism evidence="1">
    <name type="scientific">marine sediment metagenome</name>
    <dbReference type="NCBI Taxonomy" id="412755"/>
    <lineage>
        <taxon>unclassified sequences</taxon>
        <taxon>metagenomes</taxon>
        <taxon>ecological metagenomes</taxon>
    </lineage>
</organism>
<dbReference type="EMBL" id="BART01022262">
    <property type="protein sequence ID" value="GAG94209.1"/>
    <property type="molecule type" value="Genomic_DNA"/>
</dbReference>
<comment type="caution">
    <text evidence="1">The sequence shown here is derived from an EMBL/GenBank/DDBJ whole genome shotgun (WGS) entry which is preliminary data.</text>
</comment>
<dbReference type="AlphaFoldDB" id="X1BE38"/>